<dbReference type="EMBL" id="BBNO01000007">
    <property type="protein sequence ID" value="GAO11020.1"/>
    <property type="molecule type" value="Genomic_DNA"/>
</dbReference>
<evidence type="ECO:0000256" key="1">
    <source>
        <dbReference type="SAM" id="MobiDB-lite"/>
    </source>
</evidence>
<feature type="signal peptide" evidence="2">
    <location>
        <begin position="1"/>
        <end position="21"/>
    </location>
</feature>
<gene>
    <name evidence="3" type="ORF">TPA0598_07_07440</name>
</gene>
<keyword evidence="2" id="KW-0732">Signal</keyword>
<comment type="caution">
    <text evidence="3">The sequence shown here is derived from an EMBL/GenBank/DDBJ whole genome shotgun (WGS) entry which is preliminary data.</text>
</comment>
<sequence>MFHARSVVAAALTLTCAAALTACGDGAPKGGNGSGGKAGQSAHSAMPSYNPDGDDANRDITGSNCRYSGTTATGYHRYKYDLTIKNPSDVAFRYRINYLIHPADSSSAEEYVVEAKQQRKVTVYEDVSATEESQSPKCEVGIALKVPASAPHPKSWY</sequence>
<dbReference type="PROSITE" id="PS51257">
    <property type="entry name" value="PROKAR_LIPOPROTEIN"/>
    <property type="match status" value="1"/>
</dbReference>
<organism evidence="3 4">
    <name type="scientific">Streptomyces lydicamycinicus</name>
    <dbReference type="NCBI Taxonomy" id="1546107"/>
    <lineage>
        <taxon>Bacteria</taxon>
        <taxon>Bacillati</taxon>
        <taxon>Actinomycetota</taxon>
        <taxon>Actinomycetes</taxon>
        <taxon>Kitasatosporales</taxon>
        <taxon>Streptomycetaceae</taxon>
        <taxon>Streptomyces</taxon>
    </lineage>
</organism>
<evidence type="ECO:0000313" key="4">
    <source>
        <dbReference type="Proteomes" id="UP000048965"/>
    </source>
</evidence>
<dbReference type="Proteomes" id="UP000048965">
    <property type="component" value="Unassembled WGS sequence"/>
</dbReference>
<evidence type="ECO:0000256" key="2">
    <source>
        <dbReference type="SAM" id="SignalP"/>
    </source>
</evidence>
<accession>A0A0P4RE17</accession>
<reference evidence="3 4" key="2">
    <citation type="journal article" date="2015" name="Stand. Genomic Sci.">
        <title>Draft genome sequence of marine-derived Streptomyces sp. TP-A0598, a producer of anti-MRSA antibiotic lydicamycins.</title>
        <authorList>
            <person name="Komaki H."/>
            <person name="Ichikawa N."/>
            <person name="Hosoyama A."/>
            <person name="Fujita N."/>
            <person name="Igarashi Y."/>
        </authorList>
    </citation>
    <scope>NUCLEOTIDE SEQUENCE [LARGE SCALE GENOMIC DNA]</scope>
    <source>
        <strain evidence="3 4">NBRC 110027</strain>
    </source>
</reference>
<evidence type="ECO:0000313" key="3">
    <source>
        <dbReference type="EMBL" id="GAO11020.1"/>
    </source>
</evidence>
<name>A0A0P4RE17_9ACTN</name>
<proteinExistence type="predicted"/>
<evidence type="ECO:0008006" key="5">
    <source>
        <dbReference type="Google" id="ProtNLM"/>
    </source>
</evidence>
<protein>
    <recommendedName>
        <fullName evidence="5">Lipoprotein</fullName>
    </recommendedName>
</protein>
<keyword evidence="4" id="KW-1185">Reference proteome</keyword>
<dbReference type="AlphaFoldDB" id="A0A0P4RE17"/>
<reference evidence="4" key="1">
    <citation type="submission" date="2014-09" db="EMBL/GenBank/DDBJ databases">
        <title>Whole genome shotgun sequence of Streptomyces sp. NBRC 110027.</title>
        <authorList>
            <person name="Komaki H."/>
            <person name="Ichikawa N."/>
            <person name="Katano-Makiyama Y."/>
            <person name="Hosoyama A."/>
            <person name="Hashimoto M."/>
            <person name="Uohara A."/>
            <person name="Kitahashi Y."/>
            <person name="Ohji S."/>
            <person name="Kimura A."/>
            <person name="Yamazoe A."/>
            <person name="Igarashi Y."/>
            <person name="Fujita N."/>
        </authorList>
    </citation>
    <scope>NUCLEOTIDE SEQUENCE [LARGE SCALE GENOMIC DNA]</scope>
    <source>
        <strain evidence="4">NBRC 110027</strain>
    </source>
</reference>
<feature type="chain" id="PRO_5039320413" description="Lipoprotein" evidence="2">
    <location>
        <begin position="22"/>
        <end position="157"/>
    </location>
</feature>
<feature type="region of interest" description="Disordered" evidence="1">
    <location>
        <begin position="30"/>
        <end position="63"/>
    </location>
</feature>